<dbReference type="Pfam" id="PF07460">
    <property type="entry name" value="NUMOD3"/>
    <property type="match status" value="1"/>
</dbReference>
<protein>
    <recommendedName>
        <fullName evidence="2">Nuclease associated modular domain-containing protein</fullName>
    </recommendedName>
</protein>
<dbReference type="KEGG" id="cme:CYME_CMM182C"/>
<reference evidence="3 4" key="1">
    <citation type="journal article" date="2004" name="Nature">
        <title>Genome sequence of the ultrasmall unicellular red alga Cyanidioschyzon merolae 10D.</title>
        <authorList>
            <person name="Matsuzaki M."/>
            <person name="Misumi O."/>
            <person name="Shin-i T."/>
            <person name="Maruyama S."/>
            <person name="Takahara M."/>
            <person name="Miyagishima S."/>
            <person name="Mori T."/>
            <person name="Nishida K."/>
            <person name="Yagisawa F."/>
            <person name="Nishida K."/>
            <person name="Yoshida Y."/>
            <person name="Nishimura Y."/>
            <person name="Nakao S."/>
            <person name="Kobayashi T."/>
            <person name="Momoyama Y."/>
            <person name="Higashiyama T."/>
            <person name="Minoda A."/>
            <person name="Sano M."/>
            <person name="Nomoto H."/>
            <person name="Oishi K."/>
            <person name="Hayashi H."/>
            <person name="Ohta F."/>
            <person name="Nishizaka S."/>
            <person name="Haga S."/>
            <person name="Miura S."/>
            <person name="Morishita T."/>
            <person name="Kabeya Y."/>
            <person name="Terasawa K."/>
            <person name="Suzuki Y."/>
            <person name="Ishii Y."/>
            <person name="Asakawa S."/>
            <person name="Takano H."/>
            <person name="Ohta N."/>
            <person name="Kuroiwa H."/>
            <person name="Tanaka K."/>
            <person name="Shimizu N."/>
            <person name="Sugano S."/>
            <person name="Sato N."/>
            <person name="Nozaki H."/>
            <person name="Ogasawara N."/>
            <person name="Kohara Y."/>
            <person name="Kuroiwa T."/>
        </authorList>
    </citation>
    <scope>NUCLEOTIDE SEQUENCE [LARGE SCALE GENOMIC DNA]</scope>
    <source>
        <strain evidence="3 4">10D</strain>
    </source>
</reference>
<evidence type="ECO:0000313" key="3">
    <source>
        <dbReference type="EMBL" id="BAM81035.1"/>
    </source>
</evidence>
<organism evidence="3 4">
    <name type="scientific">Cyanidioschyzon merolae (strain NIES-3377 / 10D)</name>
    <name type="common">Unicellular red alga</name>
    <dbReference type="NCBI Taxonomy" id="280699"/>
    <lineage>
        <taxon>Eukaryota</taxon>
        <taxon>Rhodophyta</taxon>
        <taxon>Bangiophyceae</taxon>
        <taxon>Cyanidiales</taxon>
        <taxon>Cyanidiaceae</taxon>
        <taxon>Cyanidioschyzon</taxon>
    </lineage>
</organism>
<name>M1V5P6_CYAM1</name>
<reference evidence="3 4" key="2">
    <citation type="journal article" date="2007" name="BMC Biol.">
        <title>A 100%-complete sequence reveals unusually simple genomic features in the hot-spring red alga Cyanidioschyzon merolae.</title>
        <authorList>
            <person name="Nozaki H."/>
            <person name="Takano H."/>
            <person name="Misumi O."/>
            <person name="Terasawa K."/>
            <person name="Matsuzaki M."/>
            <person name="Maruyama S."/>
            <person name="Nishida K."/>
            <person name="Yagisawa F."/>
            <person name="Yoshida Y."/>
            <person name="Fujiwara T."/>
            <person name="Takio S."/>
            <person name="Tamura K."/>
            <person name="Chung S.J."/>
            <person name="Nakamura S."/>
            <person name="Kuroiwa H."/>
            <person name="Tanaka K."/>
            <person name="Sato N."/>
            <person name="Kuroiwa T."/>
        </authorList>
    </citation>
    <scope>NUCLEOTIDE SEQUENCE [LARGE SCALE GENOMIC DNA]</scope>
    <source>
        <strain evidence="3 4">10D</strain>
    </source>
</reference>
<dbReference type="EMBL" id="AP006495">
    <property type="protein sequence ID" value="BAM81035.1"/>
    <property type="molecule type" value="Genomic_DNA"/>
</dbReference>
<dbReference type="InterPro" id="IPR003611">
    <property type="entry name" value="NUMOD3"/>
</dbReference>
<dbReference type="Proteomes" id="UP000007014">
    <property type="component" value="Chromosome 13"/>
</dbReference>
<dbReference type="Gramene" id="CMM182CT">
    <property type="protein sequence ID" value="CMM182CT"/>
    <property type="gene ID" value="CMM182C"/>
</dbReference>
<dbReference type="RefSeq" id="XP_005537071.1">
    <property type="nucleotide sequence ID" value="XM_005537014.1"/>
</dbReference>
<feature type="domain" description="Nuclease associated modular" evidence="2">
    <location>
        <begin position="200"/>
        <end position="228"/>
    </location>
</feature>
<accession>M1V5P6</accession>
<sequence>MFICSAFSNCKMERCGRKAVPLRCKLHTTRDVTSALTLGLQKGQRWVPHANEALSSLQSLGFRSSRIAHNILANVVGTATTALTPETYCKSTGVVFSGQLFPVPDDVNEKRQAVNARRSTPTAAAVTACTEPEPLDPESKSPTAPPARKRTPSSTRAETMRLRWTDPLLRARLLQNRRSNGTIAKQAASLSKRWQDPAFRARMRQALSGKPAWNRGKKHSEATREKIRRAMLRHWVKRRGDRAGTEARTNSDTSEENAFDRLKRQFTALAMDLKLWSDGFYTRMGRRPRASDIEAVTLGESQRRSGRGAALDMMTPALMFKCQRFLELKRLVTNQDESLQGLGDEIIQDDLNP</sequence>
<dbReference type="AlphaFoldDB" id="M1V5P6"/>
<gene>
    <name evidence="3" type="ORF">CYME_CMM182C</name>
</gene>
<evidence type="ECO:0000256" key="1">
    <source>
        <dbReference type="SAM" id="MobiDB-lite"/>
    </source>
</evidence>
<evidence type="ECO:0000259" key="2">
    <source>
        <dbReference type="Pfam" id="PF07460"/>
    </source>
</evidence>
<evidence type="ECO:0000313" key="4">
    <source>
        <dbReference type="Proteomes" id="UP000007014"/>
    </source>
</evidence>
<dbReference type="HOGENOM" id="CLU_786102_0_0_1"/>
<dbReference type="GeneID" id="16995010"/>
<keyword evidence="4" id="KW-1185">Reference proteome</keyword>
<dbReference type="OrthoDB" id="10547836at2759"/>
<feature type="region of interest" description="Disordered" evidence="1">
    <location>
        <begin position="115"/>
        <end position="157"/>
    </location>
</feature>
<proteinExistence type="predicted"/>
<dbReference type="GO" id="GO:0003677">
    <property type="term" value="F:DNA binding"/>
    <property type="evidence" value="ECO:0007669"/>
    <property type="project" value="InterPro"/>
</dbReference>